<keyword evidence="3" id="KW-0378">Hydrolase</keyword>
<dbReference type="Pfam" id="PF00353">
    <property type="entry name" value="HemolysinCabind"/>
    <property type="match status" value="1"/>
</dbReference>
<dbReference type="OrthoDB" id="7759198at2"/>
<proteinExistence type="predicted"/>
<dbReference type="SUPFAM" id="SSF51120">
    <property type="entry name" value="beta-Roll"/>
    <property type="match status" value="1"/>
</dbReference>
<reference evidence="3 4" key="1">
    <citation type="submission" date="2015-09" db="EMBL/GenBank/DDBJ databases">
        <authorList>
            <consortium name="Swine Surveillance"/>
        </authorList>
    </citation>
    <scope>NUCLEOTIDE SEQUENCE [LARGE SCALE GENOMIC DNA]</scope>
    <source>
        <strain evidence="3 4">CECT 7688</strain>
    </source>
</reference>
<dbReference type="GO" id="GO:0005509">
    <property type="term" value="F:calcium ion binding"/>
    <property type="evidence" value="ECO:0007669"/>
    <property type="project" value="InterPro"/>
</dbReference>
<organism evidence="3 4">
    <name type="scientific">Shimia marina</name>
    <dbReference type="NCBI Taxonomy" id="321267"/>
    <lineage>
        <taxon>Bacteria</taxon>
        <taxon>Pseudomonadati</taxon>
        <taxon>Pseudomonadota</taxon>
        <taxon>Alphaproteobacteria</taxon>
        <taxon>Rhodobacterales</taxon>
        <taxon>Roseobacteraceae</taxon>
    </lineage>
</organism>
<dbReference type="GO" id="GO:0005615">
    <property type="term" value="C:extracellular space"/>
    <property type="evidence" value="ECO:0007669"/>
    <property type="project" value="InterPro"/>
</dbReference>
<keyword evidence="4" id="KW-1185">Reference proteome</keyword>
<comment type="subcellular location">
    <subcellularLocation>
        <location evidence="1">Secreted</location>
    </subcellularLocation>
</comment>
<dbReference type="EC" id="3.1.1.3" evidence="3"/>
<dbReference type="PANTHER" id="PTHR38340:SF1">
    <property type="entry name" value="S-LAYER PROTEIN"/>
    <property type="match status" value="1"/>
</dbReference>
<dbReference type="PROSITE" id="PS00330">
    <property type="entry name" value="HEMOLYSIN_CALCIUM"/>
    <property type="match status" value="2"/>
</dbReference>
<evidence type="ECO:0000313" key="3">
    <source>
        <dbReference type="EMBL" id="CUH52955.1"/>
    </source>
</evidence>
<dbReference type="EMBL" id="CYPW01000024">
    <property type="protein sequence ID" value="CUH52955.1"/>
    <property type="molecule type" value="Genomic_DNA"/>
</dbReference>
<dbReference type="InterPro" id="IPR050557">
    <property type="entry name" value="RTX_toxin/Mannuronan_C5-epim"/>
</dbReference>
<dbReference type="GO" id="GO:0004806">
    <property type="term" value="F:triacylglycerol lipase activity"/>
    <property type="evidence" value="ECO:0007669"/>
    <property type="project" value="UniProtKB-EC"/>
</dbReference>
<keyword evidence="2" id="KW-0964">Secreted</keyword>
<dbReference type="RefSeq" id="WP_058240133.1">
    <property type="nucleotide sequence ID" value="NZ_CYPW01000024.1"/>
</dbReference>
<dbReference type="Gene3D" id="2.150.10.10">
    <property type="entry name" value="Serralysin-like metalloprotease, C-terminal"/>
    <property type="match status" value="2"/>
</dbReference>
<dbReference type="SUPFAM" id="SSF53474">
    <property type="entry name" value="alpha/beta-Hydrolases"/>
    <property type="match status" value="1"/>
</dbReference>
<gene>
    <name evidence="3" type="ORF">SHM7688_02402</name>
</gene>
<dbReference type="InterPro" id="IPR029058">
    <property type="entry name" value="AB_hydrolase_fold"/>
</dbReference>
<name>A0A0P1FCV9_9RHOB</name>
<evidence type="ECO:0000313" key="4">
    <source>
        <dbReference type="Proteomes" id="UP000054823"/>
    </source>
</evidence>
<accession>A0A0P1FCV9</accession>
<dbReference type="PRINTS" id="PR00313">
    <property type="entry name" value="CABNDNGRPT"/>
</dbReference>
<dbReference type="AlphaFoldDB" id="A0A0P1FCV9"/>
<evidence type="ECO:0000256" key="1">
    <source>
        <dbReference type="ARBA" id="ARBA00004613"/>
    </source>
</evidence>
<dbReference type="STRING" id="321267.SHM7688_02402"/>
<dbReference type="InterPro" id="IPR018511">
    <property type="entry name" value="Hemolysin-typ_Ca-bd_CS"/>
</dbReference>
<dbReference type="PANTHER" id="PTHR38340">
    <property type="entry name" value="S-LAYER PROTEIN"/>
    <property type="match status" value="1"/>
</dbReference>
<dbReference type="Proteomes" id="UP000054823">
    <property type="component" value="Unassembled WGS sequence"/>
</dbReference>
<dbReference type="InterPro" id="IPR001343">
    <property type="entry name" value="Hemolysn_Ca-bd"/>
</dbReference>
<dbReference type="Gene3D" id="3.40.50.1820">
    <property type="entry name" value="alpha/beta hydrolase"/>
    <property type="match status" value="1"/>
</dbReference>
<dbReference type="InterPro" id="IPR011049">
    <property type="entry name" value="Serralysin-like_metalloprot_C"/>
</dbReference>
<evidence type="ECO:0000256" key="2">
    <source>
        <dbReference type="ARBA" id="ARBA00022525"/>
    </source>
</evidence>
<protein>
    <submittedName>
        <fullName evidence="3">Lipase</fullName>
        <ecNumber evidence="3">3.1.1.3</ecNumber>
    </submittedName>
</protein>
<sequence length="508" mass="55139">MALFEYRGQDGQHLVQDSLDLINYAYHGLFEGERERYEEDGYIALSLVETGLGILTGGDAVERNNAAVADVEAAGWTVLTAEDLGLPSDRTDAFHTFNGRTPQLQNAQADVLAQYDENGNMTQIGFVIRGTSGPLDNVVLDTVGDALDYLEFLTRNPNYTIDAFSDVLEAVRDLAIANGLDASDVLITGHSLGGGATTNLAENSDTFLDGFFVDANYIGVATHYVPEDGSSVLDNGAEILSFDFENDPVGAAIANGLPNLLGNDTNFEFSTDNIVVFNDLYDTAAFAGGGEVINLLTWTAHLDHVYLNAFQQLIQSEFYQEMTRDSLIIVADLSDARRGDTWVEDIDLALANTGHFGDGAYIIGSDFDDRLRGNNDDDTIEGFTGDDWIVGRGGDDRLLGGAGNDRLEGGWGDDRLTDGSGSDVLEGGWGEDVFVFMRDGDRDEITDFNEGTDLIDISAWGVQSADELSMRRTGWGEVTITYEDETLVVDSSGLLPWLSLENNDFIFA</sequence>